<evidence type="ECO:0000313" key="2">
    <source>
        <dbReference type="EMBL" id="KAB0470287.1"/>
    </source>
</evidence>
<dbReference type="AlphaFoldDB" id="A0A7V7NQ11"/>
<evidence type="ECO:0000313" key="3">
    <source>
        <dbReference type="Proteomes" id="UP000423756"/>
    </source>
</evidence>
<dbReference type="Gene3D" id="2.30.330.10">
    <property type="entry name" value="SpoA-like"/>
    <property type="match status" value="1"/>
</dbReference>
<keyword evidence="2" id="KW-0966">Cell projection</keyword>
<gene>
    <name evidence="2" type="ORF">F7Q91_22605</name>
</gene>
<evidence type="ECO:0000259" key="1">
    <source>
        <dbReference type="Pfam" id="PF01052"/>
    </source>
</evidence>
<dbReference type="SUPFAM" id="SSF101801">
    <property type="entry name" value="Surface presentation of antigens (SPOA)"/>
    <property type="match status" value="1"/>
</dbReference>
<reference evidence="2 3" key="1">
    <citation type="submission" date="2019-09" db="EMBL/GenBank/DDBJ databases">
        <title>Draft genome sequences of 48 bacterial type strains from the CCUG.</title>
        <authorList>
            <person name="Tunovic T."/>
            <person name="Pineiro-Iglesias B."/>
            <person name="Unosson C."/>
            <person name="Inganas E."/>
            <person name="Ohlen M."/>
            <person name="Cardew S."/>
            <person name="Jensie-Markopoulos S."/>
            <person name="Salva-Serra F."/>
            <person name="Jaen-Luchoro D."/>
            <person name="Karlsson R."/>
            <person name="Svensson-Stadler L."/>
            <person name="Chun J."/>
            <person name="Moore E."/>
        </authorList>
    </citation>
    <scope>NUCLEOTIDE SEQUENCE [LARGE SCALE GENOMIC DNA]</scope>
    <source>
        <strain evidence="2 3">CCUG 48643</strain>
    </source>
</reference>
<keyword evidence="2" id="KW-0282">Flagellum</keyword>
<sequence>MKSRKFKGVKVELEINVGKLTTTLDNLMDMKTGDVIESGVELSDKVAVILDGNTIAKGILIDKNGYFSVEVTDVLE</sequence>
<proteinExistence type="predicted"/>
<dbReference type="GeneID" id="77343904"/>
<dbReference type="EMBL" id="VZPX01000069">
    <property type="protein sequence ID" value="KAB0470287.1"/>
    <property type="molecule type" value="Genomic_DNA"/>
</dbReference>
<dbReference type="InterPro" id="IPR001543">
    <property type="entry name" value="FliN-like_C"/>
</dbReference>
<name>A0A7V7NQ11_9VIBR</name>
<dbReference type="Proteomes" id="UP000423756">
    <property type="component" value="Unassembled WGS sequence"/>
</dbReference>
<keyword evidence="2" id="KW-0969">Cilium</keyword>
<protein>
    <submittedName>
        <fullName evidence="2">FliM/FliN family flagellar motor switch protein</fullName>
    </submittedName>
</protein>
<dbReference type="Pfam" id="PF01052">
    <property type="entry name" value="FliMN_C"/>
    <property type="match status" value="1"/>
</dbReference>
<dbReference type="InterPro" id="IPR036429">
    <property type="entry name" value="SpoA-like_sf"/>
</dbReference>
<dbReference type="RefSeq" id="WP_137407176.1">
    <property type="nucleotide sequence ID" value="NZ_AP025466.1"/>
</dbReference>
<organism evidence="2 3">
    <name type="scientific">Vibrio chagasii</name>
    <dbReference type="NCBI Taxonomy" id="170679"/>
    <lineage>
        <taxon>Bacteria</taxon>
        <taxon>Pseudomonadati</taxon>
        <taxon>Pseudomonadota</taxon>
        <taxon>Gammaproteobacteria</taxon>
        <taxon>Vibrionales</taxon>
        <taxon>Vibrionaceae</taxon>
        <taxon>Vibrio</taxon>
    </lineage>
</organism>
<feature type="domain" description="Flagellar motor switch protein FliN-like C-terminal" evidence="1">
    <location>
        <begin position="6"/>
        <end position="75"/>
    </location>
</feature>
<accession>A0A7V7NQ11</accession>
<comment type="caution">
    <text evidence="2">The sequence shown here is derived from an EMBL/GenBank/DDBJ whole genome shotgun (WGS) entry which is preliminary data.</text>
</comment>